<evidence type="ECO:0000313" key="3">
    <source>
        <dbReference type="EMBL" id="KAB7335613.1"/>
    </source>
</evidence>
<evidence type="ECO:0000313" key="2">
    <source>
        <dbReference type="EMBL" id="KAB7236155.1"/>
    </source>
</evidence>
<proteinExistence type="predicted"/>
<dbReference type="EMBL" id="WDRC01000025">
    <property type="protein sequence ID" value="KAB7357525.1"/>
    <property type="molecule type" value="Genomic_DNA"/>
</dbReference>
<accession>A0A133LW36</accession>
<dbReference type="EMBL" id="WDQK01000003">
    <property type="protein sequence ID" value="KAB7396459.1"/>
    <property type="molecule type" value="Genomic_DNA"/>
</dbReference>
<dbReference type="Proteomes" id="UP000638311">
    <property type="component" value="Unassembled WGS sequence"/>
</dbReference>
<evidence type="ECO:0000313" key="9">
    <source>
        <dbReference type="Proteomes" id="UP000265775"/>
    </source>
</evidence>
<dbReference type="EMBL" id="WXDR01000003">
    <property type="protein sequence ID" value="MZU08022.1"/>
    <property type="molecule type" value="Genomic_DNA"/>
</dbReference>
<gene>
    <name evidence="8" type="ORF">DWV59_00610</name>
    <name evidence="5" type="ORF">GBB40_02340</name>
    <name evidence="4" type="ORF">GBB63_09125</name>
    <name evidence="3" type="ORF">GBB73_09385</name>
    <name evidence="2" type="ORF">GBC43_05410</name>
    <name evidence="6" type="ORF">GT999_04950</name>
    <name evidence="7" type="ORF">GUA24_03060</name>
</gene>
<reference evidence="10 11" key="2">
    <citation type="journal article" date="2019" name="Nat. Med.">
        <title>A library of human gut bacterial isolates paired with longitudinal multiomics data enables mechanistic microbiome research.</title>
        <authorList>
            <person name="Poyet M."/>
            <person name="Groussin M."/>
            <person name="Gibbons S.M."/>
            <person name="Avila-Pacheco J."/>
            <person name="Jiang X."/>
            <person name="Kearney S.M."/>
            <person name="Perrotta A.R."/>
            <person name="Berdy B."/>
            <person name="Zhao S."/>
            <person name="Lieberman T.D."/>
            <person name="Swanson P.K."/>
            <person name="Smith M."/>
            <person name="Roesemann S."/>
            <person name="Alexander J.E."/>
            <person name="Rich S.A."/>
            <person name="Livny J."/>
            <person name="Vlamakis H."/>
            <person name="Clish C."/>
            <person name="Bullock K."/>
            <person name="Deik A."/>
            <person name="Scott J."/>
            <person name="Pierce K.A."/>
            <person name="Xavier R.J."/>
            <person name="Alm E.J."/>
        </authorList>
    </citation>
    <scope>NUCLEOTIDE SEQUENCE [LARGE SCALE GENOMIC DNA]</scope>
    <source>
        <strain evidence="2 11">BIOML-A118</strain>
        <strain evidence="5 14">BIOML-A37</strain>
        <strain evidence="6 13">BIOML-A395</strain>
        <strain evidence="7">BIOML-A409</strain>
        <strain evidence="4 12">BIOML-A55</strain>
        <strain evidence="3 10">BIOML-A65</strain>
    </source>
</reference>
<dbReference type="EMBL" id="WDTJ01000005">
    <property type="protein sequence ID" value="KAB7236155.1"/>
    <property type="molecule type" value="Genomic_DNA"/>
</dbReference>
<dbReference type="Proteomes" id="UP000460881">
    <property type="component" value="Unassembled WGS sequence"/>
</dbReference>
<evidence type="ECO:0000313" key="7">
    <source>
        <dbReference type="EMBL" id="MZU08022.1"/>
    </source>
</evidence>
<dbReference type="Proteomes" id="UP000460333">
    <property type="component" value="Unassembled WGS sequence"/>
</dbReference>
<evidence type="ECO:0000313" key="6">
    <source>
        <dbReference type="EMBL" id="MZR88665.1"/>
    </source>
</evidence>
<dbReference type="Proteomes" id="UP000265775">
    <property type="component" value="Unassembled WGS sequence"/>
</dbReference>
<evidence type="ECO:0000313" key="8">
    <source>
        <dbReference type="EMBL" id="RGW66025.1"/>
    </source>
</evidence>
<evidence type="ECO:0000313" key="10">
    <source>
        <dbReference type="Proteomes" id="UP000430971"/>
    </source>
</evidence>
<dbReference type="EMBL" id="WDRM01000026">
    <property type="protein sequence ID" value="KAB7335613.1"/>
    <property type="molecule type" value="Genomic_DNA"/>
</dbReference>
<dbReference type="Proteomes" id="UP000430971">
    <property type="component" value="Unassembled WGS sequence"/>
</dbReference>
<comment type="caution">
    <text evidence="3">The sequence shown here is derived from an EMBL/GenBank/DDBJ whole genome shotgun (WGS) entry which is preliminary data.</text>
</comment>
<evidence type="ECO:0000313" key="12">
    <source>
        <dbReference type="Proteomes" id="UP000460881"/>
    </source>
</evidence>
<evidence type="ECO:0000313" key="14">
    <source>
        <dbReference type="Proteomes" id="UP000468842"/>
    </source>
</evidence>
<evidence type="ECO:0000313" key="4">
    <source>
        <dbReference type="EMBL" id="KAB7357525.1"/>
    </source>
</evidence>
<dbReference type="EMBL" id="WXEF01000008">
    <property type="protein sequence ID" value="MZR88665.1"/>
    <property type="molecule type" value="Genomic_DNA"/>
</dbReference>
<feature type="compositionally biased region" description="Basic residues" evidence="1">
    <location>
        <begin position="89"/>
        <end position="101"/>
    </location>
</feature>
<evidence type="ECO:0000313" key="13">
    <source>
        <dbReference type="Proteomes" id="UP000466472"/>
    </source>
</evidence>
<dbReference type="Proteomes" id="UP000466472">
    <property type="component" value="Unassembled WGS sequence"/>
</dbReference>
<organism evidence="3 10">
    <name type="scientific">Bifidobacterium longum</name>
    <dbReference type="NCBI Taxonomy" id="216816"/>
    <lineage>
        <taxon>Bacteria</taxon>
        <taxon>Bacillati</taxon>
        <taxon>Actinomycetota</taxon>
        <taxon>Actinomycetes</taxon>
        <taxon>Bifidobacteriales</taxon>
        <taxon>Bifidobacteriaceae</taxon>
        <taxon>Bifidobacterium</taxon>
    </lineage>
</organism>
<feature type="region of interest" description="Disordered" evidence="1">
    <location>
        <begin position="89"/>
        <end position="114"/>
    </location>
</feature>
<reference evidence="8 9" key="1">
    <citation type="submission" date="2018-08" db="EMBL/GenBank/DDBJ databases">
        <title>A genome reference for cultivated species of the human gut microbiota.</title>
        <authorList>
            <person name="Zou Y."/>
            <person name="Xue W."/>
            <person name="Luo G."/>
        </authorList>
    </citation>
    <scope>NUCLEOTIDE SEQUENCE [LARGE SCALE GENOMIC DNA]</scope>
    <source>
        <strain evidence="8 9">AF11-12</strain>
    </source>
</reference>
<evidence type="ECO:0000313" key="11">
    <source>
        <dbReference type="Proteomes" id="UP000460333"/>
    </source>
</evidence>
<evidence type="ECO:0000313" key="5">
    <source>
        <dbReference type="EMBL" id="KAB7396459.1"/>
    </source>
</evidence>
<name>A0A133LW36_BIFLN</name>
<dbReference type="Proteomes" id="UP000468842">
    <property type="component" value="Unassembled WGS sequence"/>
</dbReference>
<evidence type="ECO:0000256" key="1">
    <source>
        <dbReference type="SAM" id="MobiDB-lite"/>
    </source>
</evidence>
<sequence>MWGHSGQMTTEAFGRLASWSSFNIVVGRHDEFAHSRVAIPQKRGTTAKSIVLHFPHPTHSNWKPRKDAIPATPVTAITRGAVGRHAKIGKTRVASHTHWRKSTLNAPTTPPIDHYDTFPSTIEH</sequence>
<protein>
    <submittedName>
        <fullName evidence="3">Uncharacterized protein</fullName>
    </submittedName>
</protein>
<dbReference type="EMBL" id="QSAR01000001">
    <property type="protein sequence ID" value="RGW66025.1"/>
    <property type="molecule type" value="Genomic_DNA"/>
</dbReference>
<dbReference type="AlphaFoldDB" id="A0A133LW36"/>